<comment type="caution">
    <text evidence="2">The sequence shown here is derived from an EMBL/GenBank/DDBJ whole genome shotgun (WGS) entry which is preliminary data.</text>
</comment>
<feature type="compositionally biased region" description="Low complexity" evidence="1">
    <location>
        <begin position="10"/>
        <end position="56"/>
    </location>
</feature>
<protein>
    <submittedName>
        <fullName evidence="2">Uncharacterized protein</fullName>
    </submittedName>
</protein>
<dbReference type="EMBL" id="MVII01000051">
    <property type="protein sequence ID" value="ORB48094.1"/>
    <property type="molecule type" value="Genomic_DNA"/>
</dbReference>
<organism evidence="2 3">
    <name type="scientific">Mycobacteroides saopaulense</name>
    <dbReference type="NCBI Taxonomy" id="1578165"/>
    <lineage>
        <taxon>Bacteria</taxon>
        <taxon>Bacillati</taxon>
        <taxon>Actinomycetota</taxon>
        <taxon>Actinomycetes</taxon>
        <taxon>Mycobacteriales</taxon>
        <taxon>Mycobacteriaceae</taxon>
        <taxon>Mycobacteroides</taxon>
    </lineage>
</organism>
<evidence type="ECO:0000313" key="2">
    <source>
        <dbReference type="EMBL" id="ORB48094.1"/>
    </source>
</evidence>
<proteinExistence type="predicted"/>
<sequence>MPPTAQPHEPASSTAATPVPAAKAPVSTAPTAAADEPSTSTNPSAAPAKTTPAPASGGNEPGRQEAAKPGQRPTGDSELYARRRWPYHWNWNRDLAWDDTYAYDWANSGYWDNWQPTWTDTCPYRCPTNDNAPYPPDVQDYLDAHPDLAEEFARVHQFPWELRRAQIQPFLDSHPDYQAWFNNRQPWI</sequence>
<feature type="region of interest" description="Disordered" evidence="1">
    <location>
        <begin position="1"/>
        <end position="77"/>
    </location>
</feature>
<evidence type="ECO:0000256" key="1">
    <source>
        <dbReference type="SAM" id="MobiDB-lite"/>
    </source>
</evidence>
<accession>A0A1X0IJT2</accession>
<gene>
    <name evidence="2" type="ORF">BST43_25190</name>
</gene>
<evidence type="ECO:0000313" key="3">
    <source>
        <dbReference type="Proteomes" id="UP000192434"/>
    </source>
</evidence>
<dbReference type="Gene3D" id="1.20.20.20">
    <property type="entry name" value="Haemophore, haem-binding domain"/>
    <property type="match status" value="1"/>
</dbReference>
<dbReference type="InterPro" id="IPR038378">
    <property type="entry name" value="MHB_sf"/>
</dbReference>
<dbReference type="Proteomes" id="UP000192434">
    <property type="component" value="Unassembled WGS sequence"/>
</dbReference>
<reference evidence="2 3" key="1">
    <citation type="submission" date="2016-12" db="EMBL/GenBank/DDBJ databases">
        <title>The new phylogeny of genus Mycobacterium.</title>
        <authorList>
            <person name="Tortoli E."/>
            <person name="Trovato A."/>
            <person name="Cirillo D.M."/>
        </authorList>
    </citation>
    <scope>NUCLEOTIDE SEQUENCE [LARGE SCALE GENOMIC DNA]</scope>
    <source>
        <strain evidence="2 3">CCUG 66554</strain>
    </source>
</reference>
<dbReference type="AlphaFoldDB" id="A0A1X0IJT2"/>
<name>A0A1X0IJT2_9MYCO</name>